<evidence type="ECO:0000256" key="5">
    <source>
        <dbReference type="ARBA" id="ARBA00022968"/>
    </source>
</evidence>
<keyword evidence="8" id="KW-0472">Membrane</keyword>
<evidence type="ECO:0000313" key="11">
    <source>
        <dbReference type="Proteomes" id="UP001152320"/>
    </source>
</evidence>
<dbReference type="GO" id="GO:0009247">
    <property type="term" value="P:glycolipid biosynthetic process"/>
    <property type="evidence" value="ECO:0007669"/>
    <property type="project" value="InterPro"/>
</dbReference>
<evidence type="ECO:0000256" key="8">
    <source>
        <dbReference type="ARBA" id="ARBA00023136"/>
    </source>
</evidence>
<protein>
    <submittedName>
        <fullName evidence="10">Galactosylceramide sulfotransferase</fullName>
    </submittedName>
</protein>
<evidence type="ECO:0000256" key="7">
    <source>
        <dbReference type="ARBA" id="ARBA00023034"/>
    </source>
</evidence>
<accession>A0A9Q1BY24</accession>
<dbReference type="Proteomes" id="UP001152320">
    <property type="component" value="Chromosome 10"/>
</dbReference>
<dbReference type="Pfam" id="PF06990">
    <property type="entry name" value="Gal-3-0_sulfotr"/>
    <property type="match status" value="1"/>
</dbReference>
<dbReference type="EMBL" id="JAIZAY010000010">
    <property type="protein sequence ID" value="KAJ8034967.1"/>
    <property type="molecule type" value="Genomic_DNA"/>
</dbReference>
<dbReference type="GO" id="GO:0000139">
    <property type="term" value="C:Golgi membrane"/>
    <property type="evidence" value="ECO:0007669"/>
    <property type="project" value="UniProtKB-SubCell"/>
</dbReference>
<dbReference type="InterPro" id="IPR027417">
    <property type="entry name" value="P-loop_NTPase"/>
</dbReference>
<reference evidence="10" key="1">
    <citation type="submission" date="2021-10" db="EMBL/GenBank/DDBJ databases">
        <title>Tropical sea cucumber genome reveals ecological adaptation and Cuvierian tubules defense mechanism.</title>
        <authorList>
            <person name="Chen T."/>
        </authorList>
    </citation>
    <scope>NUCLEOTIDE SEQUENCE</scope>
    <source>
        <strain evidence="10">Nanhai2018</strain>
        <tissue evidence="10">Muscle</tissue>
    </source>
</reference>
<proteinExistence type="inferred from homology"/>
<keyword evidence="5" id="KW-0735">Signal-anchor</keyword>
<dbReference type="AlphaFoldDB" id="A0A9Q1BY24"/>
<dbReference type="InterPro" id="IPR009729">
    <property type="entry name" value="Gal-3-0_sulfotransfrase"/>
</dbReference>
<dbReference type="OrthoDB" id="514299at2759"/>
<comment type="caution">
    <text evidence="10">The sequence shown here is derived from an EMBL/GenBank/DDBJ whole genome shotgun (WGS) entry which is preliminary data.</text>
</comment>
<gene>
    <name evidence="10" type="ORF">HOLleu_22022</name>
</gene>
<keyword evidence="3" id="KW-0808">Transferase</keyword>
<keyword evidence="11" id="KW-1185">Reference proteome</keyword>
<evidence type="ECO:0000313" key="10">
    <source>
        <dbReference type="EMBL" id="KAJ8034967.1"/>
    </source>
</evidence>
<comment type="similarity">
    <text evidence="2">Belongs to the galactose-3-O-sulfotransferase family.</text>
</comment>
<dbReference type="Gene3D" id="3.40.50.300">
    <property type="entry name" value="P-loop containing nucleotide triphosphate hydrolases"/>
    <property type="match status" value="1"/>
</dbReference>
<keyword evidence="9" id="KW-0325">Glycoprotein</keyword>
<organism evidence="10 11">
    <name type="scientific">Holothuria leucospilota</name>
    <name type="common">Black long sea cucumber</name>
    <name type="synonym">Mertensiothuria leucospilota</name>
    <dbReference type="NCBI Taxonomy" id="206669"/>
    <lineage>
        <taxon>Eukaryota</taxon>
        <taxon>Metazoa</taxon>
        <taxon>Echinodermata</taxon>
        <taxon>Eleutherozoa</taxon>
        <taxon>Echinozoa</taxon>
        <taxon>Holothuroidea</taxon>
        <taxon>Aspidochirotacea</taxon>
        <taxon>Aspidochirotida</taxon>
        <taxon>Holothuriidae</taxon>
        <taxon>Holothuria</taxon>
    </lineage>
</organism>
<evidence type="ECO:0000256" key="9">
    <source>
        <dbReference type="ARBA" id="ARBA00023180"/>
    </source>
</evidence>
<evidence type="ECO:0000256" key="6">
    <source>
        <dbReference type="ARBA" id="ARBA00022989"/>
    </source>
</evidence>
<evidence type="ECO:0000256" key="3">
    <source>
        <dbReference type="ARBA" id="ARBA00022679"/>
    </source>
</evidence>
<keyword evidence="7" id="KW-0333">Golgi apparatus</keyword>
<dbReference type="PANTHER" id="PTHR14647">
    <property type="entry name" value="GALACTOSE-3-O-SULFOTRANSFERASE"/>
    <property type="match status" value="1"/>
</dbReference>
<name>A0A9Q1BY24_HOLLE</name>
<evidence type="ECO:0000256" key="2">
    <source>
        <dbReference type="ARBA" id="ARBA00008124"/>
    </source>
</evidence>
<evidence type="ECO:0000256" key="1">
    <source>
        <dbReference type="ARBA" id="ARBA00004323"/>
    </source>
</evidence>
<comment type="subcellular location">
    <subcellularLocation>
        <location evidence="1">Golgi apparatus membrane</location>
        <topology evidence="1">Single-pass type II membrane protein</topology>
    </subcellularLocation>
</comment>
<sequence length="285" mass="33950">MKLQKANKYNILANHARYSKKDDENAVSIGHGRRTFKKLMPADTVYVTSVRHPASQFESMYKYYKLSNRFGVNIRQFAKSPLKYFVKSKSESKRLRQSGVNPMLFDLGLKKKYLRDANRIKRKIREIENNFKLVIIVEYFDESLILLKDMMCWEFLDIAYFTVNARIEDEIEELSQDSKDNLTAWNEGDMMLYNHFNKTLWRKIEKFGFERMESELEIFHGVIDPLKDICLNGNKHIHGGKTKILKYEAKRMPSSEDNYLCKSLTRKPQEYLEVLRKKMKTMYRM</sequence>
<evidence type="ECO:0000256" key="4">
    <source>
        <dbReference type="ARBA" id="ARBA00022692"/>
    </source>
</evidence>
<keyword evidence="4" id="KW-0812">Transmembrane</keyword>
<dbReference type="PANTHER" id="PTHR14647:SF86">
    <property type="entry name" value="GALACTOSE-3-O-SULFOTRANSFERASE"/>
    <property type="match status" value="1"/>
</dbReference>
<keyword evidence="6" id="KW-1133">Transmembrane helix</keyword>
<dbReference type="GO" id="GO:0001733">
    <property type="term" value="F:galactosylceramide sulfotransferase activity"/>
    <property type="evidence" value="ECO:0007669"/>
    <property type="project" value="InterPro"/>
</dbReference>